<dbReference type="GO" id="GO:0016020">
    <property type="term" value="C:membrane"/>
    <property type="evidence" value="ECO:0007669"/>
    <property type="project" value="UniProtKB-SubCell"/>
</dbReference>
<dbReference type="InterPro" id="IPR005828">
    <property type="entry name" value="MFS_sugar_transport-like"/>
</dbReference>
<proteinExistence type="predicted"/>
<keyword evidence="2" id="KW-0813">Transport</keyword>
<dbReference type="EMBL" id="QMRA01000062">
    <property type="protein sequence ID" value="RLE53535.1"/>
    <property type="molecule type" value="Genomic_DNA"/>
</dbReference>
<feature type="transmembrane region" description="Helical" evidence="6">
    <location>
        <begin position="381"/>
        <end position="403"/>
    </location>
</feature>
<feature type="domain" description="Major facilitator superfamily (MFS) profile" evidence="7">
    <location>
        <begin position="5"/>
        <end position="410"/>
    </location>
</feature>
<comment type="caution">
    <text evidence="8">The sequence shown here is derived from an EMBL/GenBank/DDBJ whole genome shotgun (WGS) entry which is preliminary data.</text>
</comment>
<dbReference type="PANTHER" id="PTHR23511">
    <property type="entry name" value="SYNAPTIC VESICLE GLYCOPROTEIN 2"/>
    <property type="match status" value="1"/>
</dbReference>
<dbReference type="SUPFAM" id="SSF103473">
    <property type="entry name" value="MFS general substrate transporter"/>
    <property type="match status" value="1"/>
</dbReference>
<keyword evidence="5 6" id="KW-0472">Membrane</keyword>
<sequence length="417" mass="45277">MKVRLTAVAGLIWASASMSVGILSFTLASIIKSLNASRVEVQLLAASTTIGMLIGALIGGPLADRIGRKKICTIFAILFSISNMLIYSAPQSFHAIFVLRAIAGIGVGGLLPILAALVSELSKAEERGMNLCFLESFWAYGWLIALLITWWVLPSAGWQAAMAATGLISLALTLVSYPLIPQSPRYLMLTGNKSQALKIAEKYGLKTPEIKTTKLNIGEQISILFSKENRRVTVTLWIVWFTIAMGYYGVFIWLPKSVLAAKIPLIRSFQYLVIMTIAQIPGYYSAVFLVEKVGRKAILGTYLALTALSSFMYASSTTIIEMLLWGSLLSFFDLGSWAAIYAYTPEQYPTHARGLGSSWASAIGRIGAIIGPYIVPSLVAIGGWYLAFSFFALVHLIGAAAAFMGREMKGKELPEIT</sequence>
<comment type="subcellular location">
    <subcellularLocation>
        <location evidence="1">Membrane</location>
        <topology evidence="1">Multi-pass membrane protein</topology>
    </subcellularLocation>
</comment>
<dbReference type="GO" id="GO:0022857">
    <property type="term" value="F:transmembrane transporter activity"/>
    <property type="evidence" value="ECO:0007669"/>
    <property type="project" value="InterPro"/>
</dbReference>
<protein>
    <submittedName>
        <fullName evidence="8">MFS transporter</fullName>
    </submittedName>
</protein>
<dbReference type="PROSITE" id="PS00216">
    <property type="entry name" value="SUGAR_TRANSPORT_1"/>
    <property type="match status" value="2"/>
</dbReference>
<dbReference type="InterPro" id="IPR005829">
    <property type="entry name" value="Sugar_transporter_CS"/>
</dbReference>
<dbReference type="Pfam" id="PF00083">
    <property type="entry name" value="Sugar_tr"/>
    <property type="match status" value="1"/>
</dbReference>
<dbReference type="Gene3D" id="1.20.1250.20">
    <property type="entry name" value="MFS general substrate transporter like domains"/>
    <property type="match status" value="1"/>
</dbReference>
<dbReference type="AlphaFoldDB" id="A0A497F215"/>
<dbReference type="InterPro" id="IPR036259">
    <property type="entry name" value="MFS_trans_sf"/>
</dbReference>
<dbReference type="PROSITE" id="PS50850">
    <property type="entry name" value="MFS"/>
    <property type="match status" value="1"/>
</dbReference>
<organism evidence="8 9">
    <name type="scientific">Thermoproteota archaeon</name>
    <dbReference type="NCBI Taxonomy" id="2056631"/>
    <lineage>
        <taxon>Archaea</taxon>
        <taxon>Thermoproteota</taxon>
    </lineage>
</organism>
<evidence type="ECO:0000256" key="3">
    <source>
        <dbReference type="ARBA" id="ARBA00022692"/>
    </source>
</evidence>
<feature type="transmembrane region" description="Helical" evidence="6">
    <location>
        <begin position="234"/>
        <end position="254"/>
    </location>
</feature>
<feature type="transmembrane region" description="Helical" evidence="6">
    <location>
        <begin position="355"/>
        <end position="375"/>
    </location>
</feature>
<name>A0A497F215_9CREN</name>
<feature type="transmembrane region" description="Helical" evidence="6">
    <location>
        <begin position="297"/>
        <end position="316"/>
    </location>
</feature>
<reference evidence="8 9" key="1">
    <citation type="submission" date="2018-06" db="EMBL/GenBank/DDBJ databases">
        <title>Extensive metabolic versatility and redundancy in microbially diverse, dynamic hydrothermal sediments.</title>
        <authorList>
            <person name="Dombrowski N."/>
            <person name="Teske A."/>
            <person name="Baker B.J."/>
        </authorList>
    </citation>
    <scope>NUCLEOTIDE SEQUENCE [LARGE SCALE GENOMIC DNA]</scope>
    <source>
        <strain evidence="8">B20_G2</strain>
    </source>
</reference>
<dbReference type="Proteomes" id="UP000269499">
    <property type="component" value="Unassembled WGS sequence"/>
</dbReference>
<keyword evidence="4 6" id="KW-1133">Transmembrane helix</keyword>
<feature type="transmembrane region" description="Helical" evidence="6">
    <location>
        <begin position="71"/>
        <end position="89"/>
    </location>
</feature>
<keyword evidence="3 6" id="KW-0812">Transmembrane</keyword>
<evidence type="ECO:0000256" key="4">
    <source>
        <dbReference type="ARBA" id="ARBA00022989"/>
    </source>
</evidence>
<evidence type="ECO:0000256" key="5">
    <source>
        <dbReference type="ARBA" id="ARBA00023136"/>
    </source>
</evidence>
<gene>
    <name evidence="8" type="ORF">DRJ26_03250</name>
</gene>
<evidence type="ECO:0000256" key="2">
    <source>
        <dbReference type="ARBA" id="ARBA00022448"/>
    </source>
</evidence>
<dbReference type="PROSITE" id="PS00217">
    <property type="entry name" value="SUGAR_TRANSPORT_2"/>
    <property type="match status" value="1"/>
</dbReference>
<evidence type="ECO:0000256" key="1">
    <source>
        <dbReference type="ARBA" id="ARBA00004141"/>
    </source>
</evidence>
<evidence type="ECO:0000313" key="9">
    <source>
        <dbReference type="Proteomes" id="UP000269499"/>
    </source>
</evidence>
<dbReference type="PANTHER" id="PTHR23511:SF34">
    <property type="entry name" value="SYNAPTIC VESICLE GLYCOPROTEIN 2"/>
    <property type="match status" value="1"/>
</dbReference>
<feature type="transmembrane region" description="Helical" evidence="6">
    <location>
        <begin position="131"/>
        <end position="152"/>
    </location>
</feature>
<feature type="transmembrane region" description="Helical" evidence="6">
    <location>
        <begin position="269"/>
        <end position="290"/>
    </location>
</feature>
<feature type="transmembrane region" description="Helical" evidence="6">
    <location>
        <begin position="44"/>
        <end position="64"/>
    </location>
</feature>
<feature type="transmembrane region" description="Helical" evidence="6">
    <location>
        <begin position="322"/>
        <end position="343"/>
    </location>
</feature>
<dbReference type="CDD" id="cd17316">
    <property type="entry name" value="MFS_SV2_like"/>
    <property type="match status" value="1"/>
</dbReference>
<dbReference type="InterPro" id="IPR020846">
    <property type="entry name" value="MFS_dom"/>
</dbReference>
<feature type="transmembrane region" description="Helical" evidence="6">
    <location>
        <begin position="158"/>
        <end position="180"/>
    </location>
</feature>
<evidence type="ECO:0000313" key="8">
    <source>
        <dbReference type="EMBL" id="RLE53535.1"/>
    </source>
</evidence>
<evidence type="ECO:0000259" key="7">
    <source>
        <dbReference type="PROSITE" id="PS50850"/>
    </source>
</evidence>
<accession>A0A497F215</accession>
<feature type="transmembrane region" description="Helical" evidence="6">
    <location>
        <begin position="95"/>
        <end position="119"/>
    </location>
</feature>
<evidence type="ECO:0000256" key="6">
    <source>
        <dbReference type="SAM" id="Phobius"/>
    </source>
</evidence>